<sequence>MHPKLHEQRFKNCEDLVLALEECHAQNFIPRAFGLCNNISDDLTLCLRQVRKDAAKENMMKARERRKALEQRWKEIDEETYGKDMYLKNIAKKA</sequence>
<keyword evidence="3" id="KW-0496">Mitochondrion</keyword>
<dbReference type="Pfam" id="PF08583">
    <property type="entry name" value="Cmc1"/>
    <property type="match status" value="1"/>
</dbReference>
<accession>A0A1E3PHH9</accession>
<dbReference type="GO" id="GO:0033617">
    <property type="term" value="P:mitochondrial respiratory chain complex IV assembly"/>
    <property type="evidence" value="ECO:0007669"/>
    <property type="project" value="EnsemblFungi"/>
</dbReference>
<evidence type="ECO:0000256" key="4">
    <source>
        <dbReference type="SAM" id="Coils"/>
    </source>
</evidence>
<keyword evidence="6" id="KW-1185">Reference proteome</keyword>
<dbReference type="STRING" id="857566.A0A1E3PHH9"/>
<dbReference type="GO" id="GO:0005743">
    <property type="term" value="C:mitochondrial inner membrane"/>
    <property type="evidence" value="ECO:0007669"/>
    <property type="project" value="UniProtKB-SubCell"/>
</dbReference>
<comment type="function">
    <text evidence="3">Required for mitochondrial cytochrome c oxidase (COX) assembly and respiration.</text>
</comment>
<evidence type="ECO:0000313" key="6">
    <source>
        <dbReference type="Proteomes" id="UP000095009"/>
    </source>
</evidence>
<reference evidence="5 6" key="1">
    <citation type="journal article" date="2016" name="Proc. Natl. Acad. Sci. U.S.A.">
        <title>Comparative genomics of biotechnologically important yeasts.</title>
        <authorList>
            <person name="Riley R."/>
            <person name="Haridas S."/>
            <person name="Wolfe K.H."/>
            <person name="Lopes M.R."/>
            <person name="Hittinger C.T."/>
            <person name="Goeker M."/>
            <person name="Salamov A.A."/>
            <person name="Wisecaver J.H."/>
            <person name="Long T.M."/>
            <person name="Calvey C.H."/>
            <person name="Aerts A.L."/>
            <person name="Barry K.W."/>
            <person name="Choi C."/>
            <person name="Clum A."/>
            <person name="Coughlan A.Y."/>
            <person name="Deshpande S."/>
            <person name="Douglass A.P."/>
            <person name="Hanson S.J."/>
            <person name="Klenk H.-P."/>
            <person name="LaButti K.M."/>
            <person name="Lapidus A."/>
            <person name="Lindquist E.A."/>
            <person name="Lipzen A.M."/>
            <person name="Meier-Kolthoff J.P."/>
            <person name="Ohm R.A."/>
            <person name="Otillar R.P."/>
            <person name="Pangilinan J.L."/>
            <person name="Peng Y."/>
            <person name="Rokas A."/>
            <person name="Rosa C.A."/>
            <person name="Scheuner C."/>
            <person name="Sibirny A.A."/>
            <person name="Slot J.C."/>
            <person name="Stielow J.B."/>
            <person name="Sun H."/>
            <person name="Kurtzman C.P."/>
            <person name="Blackwell M."/>
            <person name="Grigoriev I.V."/>
            <person name="Jeffries T.W."/>
        </authorList>
    </citation>
    <scope>NUCLEOTIDE SEQUENCE [LARGE SCALE GENOMIC DNA]</scope>
    <source>
        <strain evidence="5 6">DSM 6958</strain>
    </source>
</reference>
<dbReference type="PROSITE" id="PS51808">
    <property type="entry name" value="CHCH"/>
    <property type="match status" value="1"/>
</dbReference>
<name>A0A1E3PHH9_9ASCO</name>
<evidence type="ECO:0000313" key="5">
    <source>
        <dbReference type="EMBL" id="ODQ64873.1"/>
    </source>
</evidence>
<evidence type="ECO:0000256" key="3">
    <source>
        <dbReference type="RuleBase" id="RU364104"/>
    </source>
</evidence>
<comment type="subcellular location">
    <subcellularLocation>
        <location evidence="3">Mitochondrion inner membrane</location>
    </subcellularLocation>
</comment>
<organism evidence="5 6">
    <name type="scientific">Nadsonia fulvescens var. elongata DSM 6958</name>
    <dbReference type="NCBI Taxonomy" id="857566"/>
    <lineage>
        <taxon>Eukaryota</taxon>
        <taxon>Fungi</taxon>
        <taxon>Dikarya</taxon>
        <taxon>Ascomycota</taxon>
        <taxon>Saccharomycotina</taxon>
        <taxon>Dipodascomycetes</taxon>
        <taxon>Dipodascales</taxon>
        <taxon>Dipodascales incertae sedis</taxon>
        <taxon>Nadsonia</taxon>
    </lineage>
</organism>
<dbReference type="Proteomes" id="UP000095009">
    <property type="component" value="Unassembled WGS sequence"/>
</dbReference>
<gene>
    <name evidence="5" type="ORF">NADFUDRAFT_34860</name>
</gene>
<keyword evidence="3" id="KW-0143">Chaperone</keyword>
<comment type="similarity">
    <text evidence="1 3">Belongs to the CMC family.</text>
</comment>
<dbReference type="GO" id="GO:0005758">
    <property type="term" value="C:mitochondrial intermembrane space"/>
    <property type="evidence" value="ECO:0007669"/>
    <property type="project" value="EnsemblFungi"/>
</dbReference>
<protein>
    <recommendedName>
        <fullName evidence="3">COX assembly mitochondrial protein</fullName>
    </recommendedName>
</protein>
<evidence type="ECO:0000256" key="2">
    <source>
        <dbReference type="ARBA" id="ARBA00023157"/>
    </source>
</evidence>
<keyword evidence="3" id="KW-0472">Membrane</keyword>
<dbReference type="InterPro" id="IPR013892">
    <property type="entry name" value="Cyt_c_biogenesis_Cmc1-like"/>
</dbReference>
<feature type="coiled-coil region" evidence="4">
    <location>
        <begin position="52"/>
        <end position="79"/>
    </location>
</feature>
<evidence type="ECO:0000256" key="1">
    <source>
        <dbReference type="ARBA" id="ARBA00007347"/>
    </source>
</evidence>
<dbReference type="OrthoDB" id="532630at2759"/>
<keyword evidence="4" id="KW-0175">Coiled coil</keyword>
<keyword evidence="3" id="KW-0999">Mitochondrion inner membrane</keyword>
<proteinExistence type="inferred from homology"/>
<keyword evidence="2" id="KW-1015">Disulfide bond</keyword>
<dbReference type="AlphaFoldDB" id="A0A1E3PHH9"/>
<dbReference type="EMBL" id="KV454410">
    <property type="protein sequence ID" value="ODQ64873.1"/>
    <property type="molecule type" value="Genomic_DNA"/>
</dbReference>